<dbReference type="PANTHER" id="PTHR12598">
    <property type="entry name" value="COPPER HOMEOSTASIS PROTEIN CUTC"/>
    <property type="match status" value="1"/>
</dbReference>
<gene>
    <name evidence="2" type="primary">cutC</name>
    <name evidence="3" type="ORF">CEP48_00620</name>
</gene>
<dbReference type="Proteomes" id="UP000955338">
    <property type="component" value="Chromosome"/>
</dbReference>
<evidence type="ECO:0000313" key="4">
    <source>
        <dbReference type="Proteomes" id="UP000955338"/>
    </source>
</evidence>
<dbReference type="FunFam" id="3.20.20.380:FF:000001">
    <property type="entry name" value="Copper homeostasis protein CutC"/>
    <property type="match status" value="1"/>
</dbReference>
<comment type="caution">
    <text evidence="2">Once thought to be involved in copper homeostasis, experiments in E.coli have shown this is not the case.</text>
</comment>
<keyword evidence="2" id="KW-0963">Cytoplasm</keyword>
<accession>A0A8E3MF08</accession>
<sequence>MKIEVCVDNIESALTAVKAGADRLELCGSLDVGGITPAYSLIKYVVKNLSVESYVMIRPRSGDFLFNRLEVQMMLEDIQIAKQLGANGVVIGALTSNAEIDLTVCRHLIQAANGMGITFHRAFDLCADPKQALEDLINLGCHRVLTSGQAINAFKGRKMLTELVKQAQGRISIMAGAGVNAENAVEIITTTGVNELHLSGKKYRNSQMKRISPVIMGNSIEDDLKIRITDFKKIKAIKQKLLSY</sequence>
<evidence type="ECO:0000313" key="3">
    <source>
        <dbReference type="EMBL" id="QDJ14032.1"/>
    </source>
</evidence>
<dbReference type="SUPFAM" id="SSF110395">
    <property type="entry name" value="CutC-like"/>
    <property type="match status" value="1"/>
</dbReference>
<protein>
    <recommendedName>
        <fullName evidence="2">PF03932 family protein CutC</fullName>
    </recommendedName>
</protein>
<comment type="subcellular location">
    <subcellularLocation>
        <location evidence="2">Cytoplasm</location>
    </subcellularLocation>
</comment>
<dbReference type="RefSeq" id="WP_261919887.1">
    <property type="nucleotide sequence ID" value="NZ_CP022011.1"/>
</dbReference>
<dbReference type="InterPro" id="IPR036822">
    <property type="entry name" value="CutC-like_dom_sf"/>
</dbReference>
<proteinExistence type="inferred from homology"/>
<dbReference type="HAMAP" id="MF_00795">
    <property type="entry name" value="CutC"/>
    <property type="match status" value="1"/>
</dbReference>
<dbReference type="AlphaFoldDB" id="A0A8E3MF08"/>
<name>A0A8E3MF08_9PAST</name>
<dbReference type="GO" id="GO:0005737">
    <property type="term" value="C:cytoplasm"/>
    <property type="evidence" value="ECO:0007669"/>
    <property type="project" value="UniProtKB-SubCell"/>
</dbReference>
<evidence type="ECO:0000256" key="2">
    <source>
        <dbReference type="HAMAP-Rule" id="MF_00795"/>
    </source>
</evidence>
<dbReference type="InterPro" id="IPR005627">
    <property type="entry name" value="CutC-like"/>
</dbReference>
<dbReference type="Pfam" id="PF03932">
    <property type="entry name" value="CutC"/>
    <property type="match status" value="1"/>
</dbReference>
<reference evidence="3" key="1">
    <citation type="submission" date="2017-06" db="EMBL/GenBank/DDBJ databases">
        <title>Genome sequencing of pathogenic and non-pathogenic strains within Bisgaard taxon 40.</title>
        <authorList>
            <person name="Ladner J.T."/>
            <person name="Lovett S.P."/>
            <person name="Koroleva G."/>
            <person name="Lorch J.M."/>
        </authorList>
    </citation>
    <scope>NUCLEOTIDE SEQUENCE</scope>
    <source>
        <strain evidence="3">27576-1-I1</strain>
    </source>
</reference>
<dbReference type="GO" id="GO:0005507">
    <property type="term" value="F:copper ion binding"/>
    <property type="evidence" value="ECO:0007669"/>
    <property type="project" value="TreeGrafter"/>
</dbReference>
<dbReference type="Gene3D" id="3.20.20.380">
    <property type="entry name" value="Copper homeostasis (CutC) domain"/>
    <property type="match status" value="1"/>
</dbReference>
<dbReference type="PANTHER" id="PTHR12598:SF0">
    <property type="entry name" value="COPPER HOMEOSTASIS PROTEIN CUTC HOMOLOG"/>
    <property type="match status" value="1"/>
</dbReference>
<comment type="similarity">
    <text evidence="1 2">Belongs to the CutC family.</text>
</comment>
<keyword evidence="4" id="KW-1185">Reference proteome</keyword>
<organism evidence="3 4">
    <name type="scientific">Mergibacter septicus</name>
    <dbReference type="NCBI Taxonomy" id="221402"/>
    <lineage>
        <taxon>Bacteria</taxon>
        <taxon>Pseudomonadati</taxon>
        <taxon>Pseudomonadota</taxon>
        <taxon>Gammaproteobacteria</taxon>
        <taxon>Pasteurellales</taxon>
        <taxon>Pasteurellaceae</taxon>
        <taxon>Mergibacter</taxon>
    </lineage>
</organism>
<dbReference type="EMBL" id="CP022011">
    <property type="protein sequence ID" value="QDJ14032.1"/>
    <property type="molecule type" value="Genomic_DNA"/>
</dbReference>
<evidence type="ECO:0000256" key="1">
    <source>
        <dbReference type="ARBA" id="ARBA00007768"/>
    </source>
</evidence>